<dbReference type="RefSeq" id="WP_112301755.1">
    <property type="nucleotide sequence ID" value="NZ_CP008947.1"/>
</dbReference>
<sequence>MTVSDENWPLIGATGARFGSAGRRRSARKDQDPSPPQSTEWVEPGPAEAAPEQVEPAPEPAGQAPETIDSAAAESTEWVAPEDTVSIVRPFILTGGRTESGVDLPLEALIVARPDGDTVVDGMPAPDELRRVFALCSEPRSVAEIASLASIPLGVARVLVGDLAAAGAVTVNETAGSTGPDRKLMERVLDGLRKL</sequence>
<dbReference type="PANTHER" id="PTHR36221">
    <property type="entry name" value="DUF742 DOMAIN-CONTAINING PROTEIN"/>
    <property type="match status" value="1"/>
</dbReference>
<evidence type="ECO:0000313" key="2">
    <source>
        <dbReference type="EMBL" id="AII09099.1"/>
    </source>
</evidence>
<dbReference type="EMBL" id="CP008947">
    <property type="protein sequence ID" value="AII09099.1"/>
    <property type="molecule type" value="Genomic_DNA"/>
</dbReference>
<reference evidence="2 3" key="1">
    <citation type="submission" date="2014-07" db="EMBL/GenBank/DDBJ databases">
        <title>Genome Sequence of Rhodococcus opacus Strain R7, a Biodegrader of Mono- and Polycyclic Aromatic Hydrocarbons.</title>
        <authorList>
            <person name="Di Gennaro P."/>
            <person name="Zampolli J."/>
            <person name="Presti I."/>
            <person name="Cappelletti M."/>
            <person name="D'Ursi P."/>
            <person name="Orro A."/>
            <person name="Mezzelani A."/>
            <person name="Milanesi L."/>
        </authorList>
    </citation>
    <scope>NUCLEOTIDE SEQUENCE [LARGE SCALE GENOMIC DNA]</scope>
    <source>
        <strain evidence="2 3">R7</strain>
    </source>
</reference>
<dbReference type="Pfam" id="PF05331">
    <property type="entry name" value="DUF742"/>
    <property type="match status" value="1"/>
</dbReference>
<dbReference type="PANTHER" id="PTHR36221:SF1">
    <property type="entry name" value="DUF742 DOMAIN-CONTAINING PROTEIN"/>
    <property type="match status" value="1"/>
</dbReference>
<dbReference type="eggNOG" id="COG1846">
    <property type="taxonomic scope" value="Bacteria"/>
</dbReference>
<evidence type="ECO:0008006" key="4">
    <source>
        <dbReference type="Google" id="ProtNLM"/>
    </source>
</evidence>
<feature type="region of interest" description="Disordered" evidence="1">
    <location>
        <begin position="1"/>
        <end position="79"/>
    </location>
</feature>
<proteinExistence type="predicted"/>
<organism evidence="2 3">
    <name type="scientific">Rhodococcus opacus</name>
    <name type="common">Nocardia opaca</name>
    <dbReference type="NCBI Taxonomy" id="37919"/>
    <lineage>
        <taxon>Bacteria</taxon>
        <taxon>Bacillati</taxon>
        <taxon>Actinomycetota</taxon>
        <taxon>Actinomycetes</taxon>
        <taxon>Mycobacteriales</taxon>
        <taxon>Nocardiaceae</taxon>
        <taxon>Rhodococcus</taxon>
    </lineage>
</organism>
<feature type="compositionally biased region" description="Low complexity" evidence="1">
    <location>
        <begin position="42"/>
        <end position="66"/>
    </location>
</feature>
<dbReference type="InterPro" id="IPR007995">
    <property type="entry name" value="DUF742"/>
</dbReference>
<evidence type="ECO:0000256" key="1">
    <source>
        <dbReference type="SAM" id="MobiDB-lite"/>
    </source>
</evidence>
<accession>A0A076F0B3</accession>
<gene>
    <name evidence="2" type="ORF">EP51_32500</name>
</gene>
<dbReference type="AlphaFoldDB" id="A0A076F0B3"/>
<dbReference type="Proteomes" id="UP000028488">
    <property type="component" value="Chromosome"/>
</dbReference>
<name>A0A076F0B3_RHOOP</name>
<protein>
    <recommendedName>
        <fullName evidence="4">DUF742 domain-containing protein</fullName>
    </recommendedName>
</protein>
<feature type="compositionally biased region" description="Low complexity" evidence="1">
    <location>
        <begin position="12"/>
        <end position="21"/>
    </location>
</feature>
<evidence type="ECO:0000313" key="3">
    <source>
        <dbReference type="Proteomes" id="UP000028488"/>
    </source>
</evidence>